<dbReference type="STRING" id="1945521.A1232T_01181"/>
<dbReference type="RefSeq" id="WP_077450950.1">
    <property type="nucleotide sequence ID" value="NZ_FUGE01000124.1"/>
</dbReference>
<dbReference type="InterPro" id="IPR004398">
    <property type="entry name" value="RNA_MeTrfase_RsmD"/>
</dbReference>
<dbReference type="Gene3D" id="3.40.50.150">
    <property type="entry name" value="Vaccinia Virus protein VP39"/>
    <property type="match status" value="1"/>
</dbReference>
<dbReference type="PANTHER" id="PTHR43542">
    <property type="entry name" value="METHYLTRANSFERASE"/>
    <property type="match status" value="1"/>
</dbReference>
<keyword evidence="5" id="KW-1185">Reference proteome</keyword>
<dbReference type="AlphaFoldDB" id="A0A1R4GSN1"/>
<gene>
    <name evidence="4" type="primary">rsmD</name>
    <name evidence="4" type="ORF">A1232T_01181</name>
</gene>
<proteinExistence type="predicted"/>
<accession>A0A1R4GSN1</accession>
<dbReference type="OrthoDB" id="9803017at2"/>
<organism evidence="4 5">
    <name type="scientific">Psychrobacter piechaudii</name>
    <dbReference type="NCBI Taxonomy" id="1945521"/>
    <lineage>
        <taxon>Bacteria</taxon>
        <taxon>Pseudomonadati</taxon>
        <taxon>Pseudomonadota</taxon>
        <taxon>Gammaproteobacteria</taxon>
        <taxon>Moraxellales</taxon>
        <taxon>Moraxellaceae</taxon>
        <taxon>Psychrobacter</taxon>
    </lineage>
</organism>
<dbReference type="GO" id="GO:0052913">
    <property type="term" value="F:16S rRNA (guanine(966)-N(2))-methyltransferase activity"/>
    <property type="evidence" value="ECO:0007669"/>
    <property type="project" value="UniProtKB-EC"/>
</dbReference>
<name>A0A1R4GSN1_9GAMM</name>
<feature type="region of interest" description="Disordered" evidence="3">
    <location>
        <begin position="1"/>
        <end position="35"/>
    </location>
</feature>
<dbReference type="Pfam" id="PF03602">
    <property type="entry name" value="Cons_hypoth95"/>
    <property type="match status" value="2"/>
</dbReference>
<keyword evidence="2 4" id="KW-0808">Transferase</keyword>
<evidence type="ECO:0000256" key="2">
    <source>
        <dbReference type="ARBA" id="ARBA00022679"/>
    </source>
</evidence>
<evidence type="ECO:0000313" key="4">
    <source>
        <dbReference type="EMBL" id="SJM71280.1"/>
    </source>
</evidence>
<reference evidence="4 5" key="1">
    <citation type="submission" date="2017-02" db="EMBL/GenBank/DDBJ databases">
        <authorList>
            <person name="Peterson S.W."/>
        </authorList>
    </citation>
    <scope>NUCLEOTIDE SEQUENCE [LARGE SCALE GENOMIC DNA]</scope>
    <source>
        <strain evidence="4">Psychrobacter_piechaudii</strain>
    </source>
</reference>
<feature type="region of interest" description="Disordered" evidence="3">
    <location>
        <begin position="157"/>
        <end position="177"/>
    </location>
</feature>
<dbReference type="EC" id="2.1.1.171" evidence="4"/>
<dbReference type="Proteomes" id="UP000188357">
    <property type="component" value="Unassembled WGS sequence"/>
</dbReference>
<keyword evidence="1 4" id="KW-0489">Methyltransferase</keyword>
<evidence type="ECO:0000313" key="5">
    <source>
        <dbReference type="Proteomes" id="UP000188357"/>
    </source>
</evidence>
<dbReference type="EMBL" id="FUGE01000124">
    <property type="protein sequence ID" value="SJM71280.1"/>
    <property type="molecule type" value="Genomic_DNA"/>
</dbReference>
<dbReference type="PANTHER" id="PTHR43542:SF1">
    <property type="entry name" value="METHYLTRANSFERASE"/>
    <property type="match status" value="1"/>
</dbReference>
<sequence>MNAKRNRPHKVAEATHSTKKPAGSRQAATRSKAKATGQVRIIGGQFRRQLVPFIDADGLRPSPDRLRETLFNWLQFELHDAHVLDLCAGSGVLGFEALSRGASWVDFIELQPNQASLISQTAERLKLPNDSFRVSLGNALELIPTLPRLKPISNLHSSDNNLDSNTDSSSNKGQANSPTETLCYHIVYVDPPYDLDLWVPMLDLLIEHQLVNSQTLFYIEDKRELTQTLEQLSYNYNVLKQTKMGQVFASLIQIEQI</sequence>
<protein>
    <submittedName>
        <fullName evidence="4">Ribosomal RNA small subunit methyltransferase D</fullName>
        <ecNumber evidence="4">2.1.1.171</ecNumber>
    </submittedName>
</protein>
<dbReference type="SUPFAM" id="SSF53335">
    <property type="entry name" value="S-adenosyl-L-methionine-dependent methyltransferases"/>
    <property type="match status" value="1"/>
</dbReference>
<dbReference type="InterPro" id="IPR029063">
    <property type="entry name" value="SAM-dependent_MTases_sf"/>
</dbReference>
<feature type="compositionally biased region" description="Low complexity" evidence="3">
    <location>
        <begin position="157"/>
        <end position="171"/>
    </location>
</feature>
<evidence type="ECO:0000256" key="3">
    <source>
        <dbReference type="SAM" id="MobiDB-lite"/>
    </source>
</evidence>
<evidence type="ECO:0000256" key="1">
    <source>
        <dbReference type="ARBA" id="ARBA00022603"/>
    </source>
</evidence>